<name>A0AAE1A1E6_9GAST</name>
<feature type="transmembrane region" description="Helical" evidence="2">
    <location>
        <begin position="204"/>
        <end position="227"/>
    </location>
</feature>
<dbReference type="PANTHER" id="PTHR11360:SF311">
    <property type="entry name" value="MAJOR FACILITATOR SUPERFAMILY (MFS) PROFILE DOMAIN-CONTAINING PROTEIN"/>
    <property type="match status" value="1"/>
</dbReference>
<feature type="transmembrane region" description="Helical" evidence="2">
    <location>
        <begin position="87"/>
        <end position="108"/>
    </location>
</feature>
<protein>
    <submittedName>
        <fullName evidence="3">Uncharacterized protein</fullName>
    </submittedName>
</protein>
<dbReference type="PANTHER" id="PTHR11360">
    <property type="entry name" value="MONOCARBOXYLATE TRANSPORTER"/>
    <property type="match status" value="1"/>
</dbReference>
<accession>A0AAE1A1E6</accession>
<feature type="transmembrane region" description="Helical" evidence="2">
    <location>
        <begin position="445"/>
        <end position="464"/>
    </location>
</feature>
<evidence type="ECO:0000313" key="4">
    <source>
        <dbReference type="Proteomes" id="UP001283361"/>
    </source>
</evidence>
<keyword evidence="2" id="KW-1133">Transmembrane helix</keyword>
<dbReference type="Proteomes" id="UP001283361">
    <property type="component" value="Unassembled WGS sequence"/>
</dbReference>
<dbReference type="InterPro" id="IPR011701">
    <property type="entry name" value="MFS"/>
</dbReference>
<keyword evidence="4" id="KW-1185">Reference proteome</keyword>
<feature type="coiled-coil region" evidence="1">
    <location>
        <begin position="590"/>
        <end position="617"/>
    </location>
</feature>
<dbReference type="Gene3D" id="1.20.1250.20">
    <property type="entry name" value="MFS general substrate transporter like domains"/>
    <property type="match status" value="2"/>
</dbReference>
<dbReference type="SUPFAM" id="SSF103473">
    <property type="entry name" value="MFS general substrate transporter"/>
    <property type="match status" value="1"/>
</dbReference>
<dbReference type="InterPro" id="IPR036259">
    <property type="entry name" value="MFS_trans_sf"/>
</dbReference>
<feature type="transmembrane region" description="Helical" evidence="2">
    <location>
        <begin position="535"/>
        <end position="557"/>
    </location>
</feature>
<proteinExistence type="predicted"/>
<feature type="transmembrane region" description="Helical" evidence="2">
    <location>
        <begin position="174"/>
        <end position="192"/>
    </location>
</feature>
<dbReference type="InterPro" id="IPR050327">
    <property type="entry name" value="Proton-linked_MCT"/>
</dbReference>
<reference evidence="3" key="1">
    <citation type="journal article" date="2023" name="G3 (Bethesda)">
        <title>A reference genome for the long-term kleptoplast-retaining sea slug Elysia crispata morphotype clarki.</title>
        <authorList>
            <person name="Eastman K.E."/>
            <person name="Pendleton A.L."/>
            <person name="Shaikh M.A."/>
            <person name="Suttiyut T."/>
            <person name="Ogas R."/>
            <person name="Tomko P."/>
            <person name="Gavelis G."/>
            <person name="Widhalm J.R."/>
            <person name="Wisecaver J.H."/>
        </authorList>
    </citation>
    <scope>NUCLEOTIDE SEQUENCE</scope>
    <source>
        <strain evidence="3">ECLA1</strain>
    </source>
</reference>
<evidence type="ECO:0000256" key="1">
    <source>
        <dbReference type="SAM" id="Coils"/>
    </source>
</evidence>
<feature type="transmembrane region" description="Helical" evidence="2">
    <location>
        <begin position="49"/>
        <end position="67"/>
    </location>
</feature>
<sequence>MTIPDEKENSQPTKDLQLEINAGKKEVTDEDVNTTNEDCHMGVPVDHGYAWLITMSVFVIQTINFGFNRTIAVLLKDITVEFESSLTVVSLCFTLLTLTGGLSSLLVSNVLMTRFSVRKLSLGGSLLGAIAVGILAVSPSIGIFLAVFVLKGFAFGVLLVCPNSLMGYYFKAKRGLATSLCNSGFCVSYIVYPPLAGFLNSEFGLRGCLLIMAALELNLVACSMLLLSPSVFKKSFCARGRHEVLKNVQVLPEVHEQNGDECVDKYDMAIASSTKFAVPQEEGLEEKAKLILQSGIPSEKEISGFPVALSCSPKSITSLSPPASPTQPASLLQNGTKQCGRNSVTIERQLSLYASQQSLAIHSLPYFPPDIKDPDNEMDETKESSEKMKKNWKYYLNKLFDTSLFKIYCFRMYVLFSPLASFSAYLLIYMPFIAQMAGLSQSEGALLMTISGCMDLLARLVLSLLADKKWFSKTKVTAFSVLVLCAVCHSSVIIDSYYMFLMFAILVGVFVGIRQTLVSVIILDYVGVENFAKGFGFLATVCTLTLSINHPIVGALIDATDSFVIPLHYVGAVLFISVIVIMMEPCCLHLDEKRKKREEAEAEADKMLARRDNSEECV</sequence>
<evidence type="ECO:0000313" key="3">
    <source>
        <dbReference type="EMBL" id="KAK3779167.1"/>
    </source>
</evidence>
<dbReference type="EMBL" id="JAWDGP010002877">
    <property type="protein sequence ID" value="KAK3779167.1"/>
    <property type="molecule type" value="Genomic_DNA"/>
</dbReference>
<feature type="transmembrane region" description="Helical" evidence="2">
    <location>
        <begin position="413"/>
        <end position="433"/>
    </location>
</feature>
<dbReference type="Pfam" id="PF07690">
    <property type="entry name" value="MFS_1"/>
    <property type="match status" value="2"/>
</dbReference>
<comment type="caution">
    <text evidence="3">The sequence shown here is derived from an EMBL/GenBank/DDBJ whole genome shotgun (WGS) entry which is preliminary data.</text>
</comment>
<evidence type="ECO:0000256" key="2">
    <source>
        <dbReference type="SAM" id="Phobius"/>
    </source>
</evidence>
<dbReference type="AlphaFoldDB" id="A0AAE1A1E6"/>
<keyword evidence="1" id="KW-0175">Coiled coil</keyword>
<keyword evidence="2" id="KW-0812">Transmembrane</keyword>
<feature type="transmembrane region" description="Helical" evidence="2">
    <location>
        <begin position="120"/>
        <end position="137"/>
    </location>
</feature>
<feature type="transmembrane region" description="Helical" evidence="2">
    <location>
        <begin position="500"/>
        <end position="523"/>
    </location>
</feature>
<gene>
    <name evidence="3" type="ORF">RRG08_037229</name>
</gene>
<feature type="transmembrane region" description="Helical" evidence="2">
    <location>
        <begin position="143"/>
        <end position="162"/>
    </location>
</feature>
<feature type="transmembrane region" description="Helical" evidence="2">
    <location>
        <begin position="569"/>
        <end position="588"/>
    </location>
</feature>
<feature type="transmembrane region" description="Helical" evidence="2">
    <location>
        <begin position="476"/>
        <end position="494"/>
    </location>
</feature>
<keyword evidence="2" id="KW-0472">Membrane</keyword>
<organism evidence="3 4">
    <name type="scientific">Elysia crispata</name>
    <name type="common">lettuce slug</name>
    <dbReference type="NCBI Taxonomy" id="231223"/>
    <lineage>
        <taxon>Eukaryota</taxon>
        <taxon>Metazoa</taxon>
        <taxon>Spiralia</taxon>
        <taxon>Lophotrochozoa</taxon>
        <taxon>Mollusca</taxon>
        <taxon>Gastropoda</taxon>
        <taxon>Heterobranchia</taxon>
        <taxon>Euthyneura</taxon>
        <taxon>Panpulmonata</taxon>
        <taxon>Sacoglossa</taxon>
        <taxon>Placobranchoidea</taxon>
        <taxon>Plakobranchidae</taxon>
        <taxon>Elysia</taxon>
    </lineage>
</organism>
<dbReference type="GO" id="GO:0022857">
    <property type="term" value="F:transmembrane transporter activity"/>
    <property type="evidence" value="ECO:0007669"/>
    <property type="project" value="InterPro"/>
</dbReference>